<feature type="transmembrane region" description="Helical" evidence="2">
    <location>
        <begin position="57"/>
        <end position="75"/>
    </location>
</feature>
<feature type="region of interest" description="Disordered" evidence="1">
    <location>
        <begin position="1"/>
        <end position="45"/>
    </location>
</feature>
<organism evidence="3 4">
    <name type="scientific">Trifolium medium</name>
    <dbReference type="NCBI Taxonomy" id="97028"/>
    <lineage>
        <taxon>Eukaryota</taxon>
        <taxon>Viridiplantae</taxon>
        <taxon>Streptophyta</taxon>
        <taxon>Embryophyta</taxon>
        <taxon>Tracheophyta</taxon>
        <taxon>Spermatophyta</taxon>
        <taxon>Magnoliopsida</taxon>
        <taxon>eudicotyledons</taxon>
        <taxon>Gunneridae</taxon>
        <taxon>Pentapetalae</taxon>
        <taxon>rosids</taxon>
        <taxon>fabids</taxon>
        <taxon>Fabales</taxon>
        <taxon>Fabaceae</taxon>
        <taxon>Papilionoideae</taxon>
        <taxon>50 kb inversion clade</taxon>
        <taxon>NPAAA clade</taxon>
        <taxon>Hologalegina</taxon>
        <taxon>IRL clade</taxon>
        <taxon>Trifolieae</taxon>
        <taxon>Trifolium</taxon>
    </lineage>
</organism>
<name>A0A392RY17_9FABA</name>
<evidence type="ECO:0000313" key="4">
    <source>
        <dbReference type="Proteomes" id="UP000265520"/>
    </source>
</evidence>
<evidence type="ECO:0000256" key="2">
    <source>
        <dbReference type="SAM" id="Phobius"/>
    </source>
</evidence>
<feature type="non-terminal residue" evidence="3">
    <location>
        <position position="1"/>
    </location>
</feature>
<keyword evidence="2" id="KW-0812">Transmembrane</keyword>
<feature type="compositionally biased region" description="Basic and acidic residues" evidence="1">
    <location>
        <begin position="10"/>
        <end position="32"/>
    </location>
</feature>
<keyword evidence="2" id="KW-0472">Membrane</keyword>
<evidence type="ECO:0000313" key="3">
    <source>
        <dbReference type="EMBL" id="MCI40476.1"/>
    </source>
</evidence>
<accession>A0A392RY17</accession>
<keyword evidence="4" id="KW-1185">Reference proteome</keyword>
<reference evidence="3 4" key="1">
    <citation type="journal article" date="2018" name="Front. Plant Sci.">
        <title>Red Clover (Trifolium pratense) and Zigzag Clover (T. medium) - A Picture of Genomic Similarities and Differences.</title>
        <authorList>
            <person name="Dluhosova J."/>
            <person name="Istvanek J."/>
            <person name="Nedelnik J."/>
            <person name="Repkova J."/>
        </authorList>
    </citation>
    <scope>NUCLEOTIDE SEQUENCE [LARGE SCALE GENOMIC DNA]</scope>
    <source>
        <strain evidence="4">cv. 10/8</strain>
        <tissue evidence="3">Leaf</tissue>
    </source>
</reference>
<dbReference type="Proteomes" id="UP000265520">
    <property type="component" value="Unassembled WGS sequence"/>
</dbReference>
<sequence length="101" mass="11416">IRNKNKTRERKQESFTEREASTAKERSKRESGGDAVAFDGSSGGGAECGVQPWRRGVWCSAFFFLFCLFGFVWWWKMYVVVIKGGGREVVNEGVKNTRRGG</sequence>
<dbReference type="AlphaFoldDB" id="A0A392RY17"/>
<evidence type="ECO:0000256" key="1">
    <source>
        <dbReference type="SAM" id="MobiDB-lite"/>
    </source>
</evidence>
<comment type="caution">
    <text evidence="3">The sequence shown here is derived from an EMBL/GenBank/DDBJ whole genome shotgun (WGS) entry which is preliminary data.</text>
</comment>
<keyword evidence="2" id="KW-1133">Transmembrane helix</keyword>
<protein>
    <submittedName>
        <fullName evidence="3">Uncharacterized protein</fullName>
    </submittedName>
</protein>
<dbReference type="EMBL" id="LXQA010280143">
    <property type="protein sequence ID" value="MCI40476.1"/>
    <property type="molecule type" value="Genomic_DNA"/>
</dbReference>
<proteinExistence type="predicted"/>